<name>A0A9X2ZBF3_9MYCO</name>
<evidence type="ECO:0000313" key="2">
    <source>
        <dbReference type="Proteomes" id="UP001141629"/>
    </source>
</evidence>
<proteinExistence type="predicted"/>
<gene>
    <name evidence="1" type="ORF">H7K45_27860</name>
</gene>
<dbReference type="AlphaFoldDB" id="A0A9X2ZBF3"/>
<keyword evidence="2" id="KW-1185">Reference proteome</keyword>
<sequence length="125" mass="13798">MTDIPDTELTQKLRAIWEGLNSLTDDAPTWEQWYAEHAVGGTPNGRALAAILFDRACTYWPDYFRPTDSPAVAVWGELIDNNLPFATPEVIEQAVDHVAETSDQPPGGPAPFIRAVRHIMEGPPT</sequence>
<evidence type="ECO:0000313" key="1">
    <source>
        <dbReference type="EMBL" id="MCV7424367.1"/>
    </source>
</evidence>
<reference evidence="1" key="2">
    <citation type="journal article" date="2022" name="BMC Genomics">
        <title>Comparative genome analysis of mycobacteria focusing on tRNA and non-coding RNA.</title>
        <authorList>
            <person name="Behra P.R.K."/>
            <person name="Pettersson B.M.F."/>
            <person name="Ramesh M."/>
            <person name="Das S."/>
            <person name="Dasgupta S."/>
            <person name="Kirsebom L.A."/>
        </authorList>
    </citation>
    <scope>NUCLEOTIDE SEQUENCE</scope>
    <source>
        <strain evidence="1">DSM 44838</strain>
    </source>
</reference>
<dbReference type="RefSeq" id="WP_263999432.1">
    <property type="nucleotide sequence ID" value="NZ_JACKVK010000014.1"/>
</dbReference>
<dbReference type="Proteomes" id="UP001141629">
    <property type="component" value="Unassembled WGS sequence"/>
</dbReference>
<organism evidence="1 2">
    <name type="scientific">Mycobacterium yunnanensis</name>
    <dbReference type="NCBI Taxonomy" id="368477"/>
    <lineage>
        <taxon>Bacteria</taxon>
        <taxon>Bacillati</taxon>
        <taxon>Actinomycetota</taxon>
        <taxon>Actinomycetes</taxon>
        <taxon>Mycobacteriales</taxon>
        <taxon>Mycobacteriaceae</taxon>
        <taxon>Mycobacterium</taxon>
    </lineage>
</organism>
<dbReference type="EMBL" id="JACKVK010000014">
    <property type="protein sequence ID" value="MCV7424367.1"/>
    <property type="molecule type" value="Genomic_DNA"/>
</dbReference>
<accession>A0A9X2ZBF3</accession>
<protein>
    <submittedName>
        <fullName evidence="1">Uncharacterized protein</fullName>
    </submittedName>
</protein>
<reference evidence="1" key="1">
    <citation type="submission" date="2020-07" db="EMBL/GenBank/DDBJ databases">
        <authorList>
            <person name="Pettersson B.M.F."/>
            <person name="Behra P.R.K."/>
            <person name="Ramesh M."/>
            <person name="Das S."/>
            <person name="Dasgupta S."/>
            <person name="Kirsebom L.A."/>
        </authorList>
    </citation>
    <scope>NUCLEOTIDE SEQUENCE</scope>
    <source>
        <strain evidence="1">DSM 44838</strain>
    </source>
</reference>
<comment type="caution">
    <text evidence="1">The sequence shown here is derived from an EMBL/GenBank/DDBJ whole genome shotgun (WGS) entry which is preliminary data.</text>
</comment>